<evidence type="ECO:0000313" key="2">
    <source>
        <dbReference type="EMBL" id="SFB66385.1"/>
    </source>
</evidence>
<dbReference type="RefSeq" id="WP_074959498.1">
    <property type="nucleotide sequence ID" value="NZ_FOKQ01000001.1"/>
</dbReference>
<evidence type="ECO:0000256" key="1">
    <source>
        <dbReference type="SAM" id="MobiDB-lite"/>
    </source>
</evidence>
<evidence type="ECO:0008006" key="4">
    <source>
        <dbReference type="Google" id="ProtNLM"/>
    </source>
</evidence>
<gene>
    <name evidence="2" type="ORF">SAMN02910406_00058</name>
</gene>
<dbReference type="EMBL" id="FOKQ01000001">
    <property type="protein sequence ID" value="SFB66385.1"/>
    <property type="molecule type" value="Genomic_DNA"/>
</dbReference>
<reference evidence="2 3" key="1">
    <citation type="submission" date="2016-10" db="EMBL/GenBank/DDBJ databases">
        <authorList>
            <person name="de Groot N.N."/>
        </authorList>
    </citation>
    <scope>NUCLEOTIDE SEQUENCE [LARGE SCALE GENOMIC DNA]</scope>
    <source>
        <strain evidence="2 3">AR67</strain>
    </source>
</reference>
<name>A0A1I1CUJ8_RUMAL</name>
<sequence>MNEPKEIHLKIGESNVTLTFKGYNPNIKQKILGLLCDSFEERVMKEAGESDNDVSPENEQQKGSA</sequence>
<dbReference type="AlphaFoldDB" id="A0A1I1CUJ8"/>
<proteinExistence type="predicted"/>
<feature type="region of interest" description="Disordered" evidence="1">
    <location>
        <begin position="46"/>
        <end position="65"/>
    </location>
</feature>
<protein>
    <recommendedName>
        <fullName evidence="4">Transposon-encoded protein TnpW</fullName>
    </recommendedName>
</protein>
<evidence type="ECO:0000313" key="3">
    <source>
        <dbReference type="Proteomes" id="UP000182192"/>
    </source>
</evidence>
<dbReference type="Proteomes" id="UP000182192">
    <property type="component" value="Unassembled WGS sequence"/>
</dbReference>
<organism evidence="2 3">
    <name type="scientific">Ruminococcus albus</name>
    <dbReference type="NCBI Taxonomy" id="1264"/>
    <lineage>
        <taxon>Bacteria</taxon>
        <taxon>Bacillati</taxon>
        <taxon>Bacillota</taxon>
        <taxon>Clostridia</taxon>
        <taxon>Eubacteriales</taxon>
        <taxon>Oscillospiraceae</taxon>
        <taxon>Ruminococcus</taxon>
    </lineage>
</organism>
<accession>A0A1I1CUJ8</accession>